<dbReference type="InterPro" id="IPR029063">
    <property type="entry name" value="SAM-dependent_MTases_sf"/>
</dbReference>
<feature type="domain" description="Methyltransferase" evidence="1">
    <location>
        <begin position="53"/>
        <end position="183"/>
    </location>
</feature>
<protein>
    <recommendedName>
        <fullName evidence="1">Methyltransferase domain-containing protein</fullName>
    </recommendedName>
</protein>
<sequence length="203" mass="23097">MTVSPGRRYLVDWFTPFTLSFYELYVIRVSLPLFWGCSEKKHLGPLFSKNFSKRHLDIGVGDGHFPTRALKDAGCKPESQHITLADFSENCLAVAKRRILSHYPEVDIRCVLADAGKPFPDSLQNERFDSASLFLIMHHMPGPTHVKTRAITNAKNLLTREGTLTGCTEDPNVIEKVLQNEFEEVETQVVSMMFIFRARKPRA</sequence>
<dbReference type="EMBL" id="JAGPXF010000008">
    <property type="protein sequence ID" value="KAH7233176.1"/>
    <property type="molecule type" value="Genomic_DNA"/>
</dbReference>
<accession>A0A8K0W6F7</accession>
<dbReference type="Gene3D" id="3.40.50.150">
    <property type="entry name" value="Vaccinia Virus protein VP39"/>
    <property type="match status" value="1"/>
</dbReference>
<gene>
    <name evidence="2" type="ORF">BKA59DRAFT_535026</name>
</gene>
<dbReference type="CDD" id="cd02440">
    <property type="entry name" value="AdoMet_MTases"/>
    <property type="match status" value="1"/>
</dbReference>
<keyword evidence="3" id="KW-1185">Reference proteome</keyword>
<comment type="caution">
    <text evidence="2">The sequence shown here is derived from an EMBL/GenBank/DDBJ whole genome shotgun (WGS) entry which is preliminary data.</text>
</comment>
<dbReference type="AlphaFoldDB" id="A0A8K0W6F7"/>
<evidence type="ECO:0000313" key="3">
    <source>
        <dbReference type="Proteomes" id="UP000813427"/>
    </source>
</evidence>
<reference evidence="2" key="1">
    <citation type="journal article" date="2021" name="Nat. Commun.">
        <title>Genetic determinants of endophytism in the Arabidopsis root mycobiome.</title>
        <authorList>
            <person name="Mesny F."/>
            <person name="Miyauchi S."/>
            <person name="Thiergart T."/>
            <person name="Pickel B."/>
            <person name="Atanasova L."/>
            <person name="Karlsson M."/>
            <person name="Huettel B."/>
            <person name="Barry K.W."/>
            <person name="Haridas S."/>
            <person name="Chen C."/>
            <person name="Bauer D."/>
            <person name="Andreopoulos W."/>
            <person name="Pangilinan J."/>
            <person name="LaButti K."/>
            <person name="Riley R."/>
            <person name="Lipzen A."/>
            <person name="Clum A."/>
            <person name="Drula E."/>
            <person name="Henrissat B."/>
            <person name="Kohler A."/>
            <person name="Grigoriev I.V."/>
            <person name="Martin F.M."/>
            <person name="Hacquard S."/>
        </authorList>
    </citation>
    <scope>NUCLEOTIDE SEQUENCE</scope>
    <source>
        <strain evidence="2">MPI-SDFR-AT-0068</strain>
    </source>
</reference>
<dbReference type="OrthoDB" id="10061782at2759"/>
<evidence type="ECO:0000259" key="1">
    <source>
        <dbReference type="Pfam" id="PF13847"/>
    </source>
</evidence>
<dbReference type="SUPFAM" id="SSF53335">
    <property type="entry name" value="S-adenosyl-L-methionine-dependent methyltransferases"/>
    <property type="match status" value="1"/>
</dbReference>
<dbReference type="Pfam" id="PF13847">
    <property type="entry name" value="Methyltransf_31"/>
    <property type="match status" value="1"/>
</dbReference>
<name>A0A8K0W6F7_9HYPO</name>
<dbReference type="InterPro" id="IPR025714">
    <property type="entry name" value="Methyltranfer_dom"/>
</dbReference>
<organism evidence="2 3">
    <name type="scientific">Fusarium tricinctum</name>
    <dbReference type="NCBI Taxonomy" id="61284"/>
    <lineage>
        <taxon>Eukaryota</taxon>
        <taxon>Fungi</taxon>
        <taxon>Dikarya</taxon>
        <taxon>Ascomycota</taxon>
        <taxon>Pezizomycotina</taxon>
        <taxon>Sordariomycetes</taxon>
        <taxon>Hypocreomycetidae</taxon>
        <taxon>Hypocreales</taxon>
        <taxon>Nectriaceae</taxon>
        <taxon>Fusarium</taxon>
        <taxon>Fusarium tricinctum species complex</taxon>
    </lineage>
</organism>
<dbReference type="Proteomes" id="UP000813427">
    <property type="component" value="Unassembled WGS sequence"/>
</dbReference>
<proteinExistence type="predicted"/>
<evidence type="ECO:0000313" key="2">
    <source>
        <dbReference type="EMBL" id="KAH7233176.1"/>
    </source>
</evidence>